<feature type="transmembrane region" description="Helical" evidence="3">
    <location>
        <begin position="664"/>
        <end position="684"/>
    </location>
</feature>
<dbReference type="Proteomes" id="UP001209540">
    <property type="component" value="Unassembled WGS sequence"/>
</dbReference>
<gene>
    <name evidence="4" type="ORF">BDA99DRAFT_571562</name>
</gene>
<organism evidence="4 5">
    <name type="scientific">Phascolomyces articulosus</name>
    <dbReference type="NCBI Taxonomy" id="60185"/>
    <lineage>
        <taxon>Eukaryota</taxon>
        <taxon>Fungi</taxon>
        <taxon>Fungi incertae sedis</taxon>
        <taxon>Mucoromycota</taxon>
        <taxon>Mucoromycotina</taxon>
        <taxon>Mucoromycetes</taxon>
        <taxon>Mucorales</taxon>
        <taxon>Lichtheimiaceae</taxon>
        <taxon>Phascolomyces</taxon>
    </lineage>
</organism>
<keyword evidence="3" id="KW-1133">Transmembrane helix</keyword>
<reference evidence="4" key="1">
    <citation type="journal article" date="2022" name="IScience">
        <title>Evolution of zygomycete secretomes and the origins of terrestrial fungal ecologies.</title>
        <authorList>
            <person name="Chang Y."/>
            <person name="Wang Y."/>
            <person name="Mondo S."/>
            <person name="Ahrendt S."/>
            <person name="Andreopoulos W."/>
            <person name="Barry K."/>
            <person name="Beard J."/>
            <person name="Benny G.L."/>
            <person name="Blankenship S."/>
            <person name="Bonito G."/>
            <person name="Cuomo C."/>
            <person name="Desiro A."/>
            <person name="Gervers K.A."/>
            <person name="Hundley H."/>
            <person name="Kuo A."/>
            <person name="LaButti K."/>
            <person name="Lang B.F."/>
            <person name="Lipzen A."/>
            <person name="O'Donnell K."/>
            <person name="Pangilinan J."/>
            <person name="Reynolds N."/>
            <person name="Sandor L."/>
            <person name="Smith M.E."/>
            <person name="Tsang A."/>
            <person name="Grigoriev I.V."/>
            <person name="Stajich J.E."/>
            <person name="Spatafora J.W."/>
        </authorList>
    </citation>
    <scope>NUCLEOTIDE SEQUENCE</scope>
    <source>
        <strain evidence="4">RSA 2281</strain>
    </source>
</reference>
<evidence type="ECO:0000313" key="4">
    <source>
        <dbReference type="EMBL" id="KAI9264051.1"/>
    </source>
</evidence>
<dbReference type="InterPro" id="IPR015915">
    <property type="entry name" value="Kelch-typ_b-propeller"/>
</dbReference>
<evidence type="ECO:0000313" key="5">
    <source>
        <dbReference type="Proteomes" id="UP001209540"/>
    </source>
</evidence>
<dbReference type="Pfam" id="PF24681">
    <property type="entry name" value="Kelch_KLHDC2_KLHL20_DRC7"/>
    <property type="match status" value="1"/>
</dbReference>
<feature type="transmembrane region" description="Helical" evidence="3">
    <location>
        <begin position="352"/>
        <end position="376"/>
    </location>
</feature>
<keyword evidence="3" id="KW-0812">Transmembrane</keyword>
<dbReference type="PANTHER" id="PTHR46093:SF18">
    <property type="entry name" value="FIBRONECTIN TYPE-III DOMAIN-CONTAINING PROTEIN"/>
    <property type="match status" value="1"/>
</dbReference>
<dbReference type="Gene3D" id="2.120.10.80">
    <property type="entry name" value="Kelch-type beta propeller"/>
    <property type="match status" value="1"/>
</dbReference>
<evidence type="ECO:0000256" key="1">
    <source>
        <dbReference type="ARBA" id="ARBA00022441"/>
    </source>
</evidence>
<proteinExistence type="predicted"/>
<accession>A0AAD5KA72</accession>
<dbReference type="EMBL" id="JAIXMP010000012">
    <property type="protein sequence ID" value="KAI9264051.1"/>
    <property type="molecule type" value="Genomic_DNA"/>
</dbReference>
<comment type="caution">
    <text evidence="4">The sequence shown here is derived from an EMBL/GenBank/DDBJ whole genome shotgun (WGS) entry which is preliminary data.</text>
</comment>
<keyword evidence="3" id="KW-0472">Membrane</keyword>
<name>A0AAD5KA72_9FUNG</name>
<keyword evidence="2" id="KW-0677">Repeat</keyword>
<reference evidence="4" key="2">
    <citation type="submission" date="2023-02" db="EMBL/GenBank/DDBJ databases">
        <authorList>
            <consortium name="DOE Joint Genome Institute"/>
            <person name="Mondo S.J."/>
            <person name="Chang Y."/>
            <person name="Wang Y."/>
            <person name="Ahrendt S."/>
            <person name="Andreopoulos W."/>
            <person name="Barry K."/>
            <person name="Beard J."/>
            <person name="Benny G.L."/>
            <person name="Blankenship S."/>
            <person name="Bonito G."/>
            <person name="Cuomo C."/>
            <person name="Desiro A."/>
            <person name="Gervers K.A."/>
            <person name="Hundley H."/>
            <person name="Kuo A."/>
            <person name="LaButti K."/>
            <person name="Lang B.F."/>
            <person name="Lipzen A."/>
            <person name="O'Donnell K."/>
            <person name="Pangilinan J."/>
            <person name="Reynolds N."/>
            <person name="Sandor L."/>
            <person name="Smith M.W."/>
            <person name="Tsang A."/>
            <person name="Grigoriev I.V."/>
            <person name="Stajich J.E."/>
            <person name="Spatafora J.W."/>
        </authorList>
    </citation>
    <scope>NUCLEOTIDE SEQUENCE</scope>
    <source>
        <strain evidence="4">RSA 2281</strain>
    </source>
</reference>
<keyword evidence="1" id="KW-0880">Kelch repeat</keyword>
<protein>
    <recommendedName>
        <fullName evidence="6">Galactose oxidase</fullName>
    </recommendedName>
</protein>
<dbReference type="SUPFAM" id="SSF117281">
    <property type="entry name" value="Kelch motif"/>
    <property type="match status" value="1"/>
</dbReference>
<evidence type="ECO:0000256" key="2">
    <source>
        <dbReference type="ARBA" id="ARBA00022737"/>
    </source>
</evidence>
<keyword evidence="5" id="KW-1185">Reference proteome</keyword>
<dbReference type="PANTHER" id="PTHR46093">
    <property type="entry name" value="ACYL-COA-BINDING DOMAIN-CONTAINING PROTEIN 5"/>
    <property type="match status" value="1"/>
</dbReference>
<dbReference type="AlphaFoldDB" id="A0AAD5KA72"/>
<sequence>MEKIDYHEEPRATGLVRPVLGSVLLNDTIYIVSDSMIWSLPINTLNEEHSQLTAVTPIPPIASSALPVTIIADAHSNGFLIMDGSFKTYQFNIKSRQLSTLPMFNNTTTMLPSHRVGYASVSTADDQAMLIHGGKTIVNGSATTTCVKDTFWSFNLFHRQWTSLKTDDTSRMRYGHTLSMLRDGRVVMLGGKSCIQDNRLLDMANAVVYDTHKSQWYNQVLNGQIPAPRMYHSAVTTSQDKIVICGGQDGTPPPFHTYLSTNRQLKDMAALLDTTTWEWKDIESSVDNQPLPQVMASALIVNGTKMVYGLGESYQTIHDGLYMLDSEALKWQPRAIDFAWLSEGQTASPGTVLGVAAIIALCFAFIVLLALAWILWRLGRQAIFHGIFSLRSELWDPRPGEPGWIEICRLAMKFAFGSYIVYLVFSLTSQIMHSPIIDQLSYDQADDGSIDVPDVRFCFDNIQQQEPFVRCSTDYGIQCSQYLQKFYPPTARERVCTLFRAPDTVRLASPIHRKAAGSYLKFDYYGNAAQVQISIYHRNHDPNLDVYNLKTKNDTFGWTTPYEESHFRAAESATYHHYEQQHLVAANRIHTGSYALGKRIALEKESWWNYIGYASDTTTWYQVTSSKLVSEASPPIYLSGEQPLGSLHLFPERYSTQIISEQRAFTVLQALGVLGGMFGLLVTAQHWLFGYRPRSPYGVVQRWSIGQMRMSLLKGLVRNFKQQHENVPIVHPLKKTSAAHERMGRLEDRLHTLEQLFQAYYIDDEIFQSLDQAFTQPRPTTTTNNRPTNDSLLRLRLPSFKKAKESTSL</sequence>
<evidence type="ECO:0000256" key="3">
    <source>
        <dbReference type="SAM" id="Phobius"/>
    </source>
</evidence>
<evidence type="ECO:0008006" key="6">
    <source>
        <dbReference type="Google" id="ProtNLM"/>
    </source>
</evidence>